<feature type="domain" description="DUF2345" evidence="3">
    <location>
        <begin position="656"/>
        <end position="802"/>
    </location>
</feature>
<dbReference type="NCBIfam" id="TIGR03361">
    <property type="entry name" value="VI_Rhs_Vgr"/>
    <property type="match status" value="1"/>
</dbReference>
<dbReference type="InterPro" id="IPR017847">
    <property type="entry name" value="T6SS_RhsGE_Vgr_subset"/>
</dbReference>
<dbReference type="KEGG" id="mtim:DIR46_03350"/>
<name>A0A2S2DFD4_9BURK</name>
<evidence type="ECO:0000256" key="1">
    <source>
        <dbReference type="ARBA" id="ARBA00005558"/>
    </source>
</evidence>
<dbReference type="Gene3D" id="4.10.220.110">
    <property type="match status" value="1"/>
</dbReference>
<protein>
    <submittedName>
        <fullName evidence="5">Type VI secretion system tip protein VgrG</fullName>
    </submittedName>
</protein>
<evidence type="ECO:0000259" key="4">
    <source>
        <dbReference type="Pfam" id="PF13296"/>
    </source>
</evidence>
<keyword evidence="6" id="KW-1185">Reference proteome</keyword>
<organism evidence="5 6">
    <name type="scientific">Massilia oculi</name>
    <dbReference type="NCBI Taxonomy" id="945844"/>
    <lineage>
        <taxon>Bacteria</taxon>
        <taxon>Pseudomonadati</taxon>
        <taxon>Pseudomonadota</taxon>
        <taxon>Betaproteobacteria</taxon>
        <taxon>Burkholderiales</taxon>
        <taxon>Oxalobacteraceae</taxon>
        <taxon>Telluria group</taxon>
        <taxon>Massilia</taxon>
    </lineage>
</organism>
<feature type="domain" description="Gp5/Type VI secretion system Vgr protein OB-fold" evidence="2">
    <location>
        <begin position="424"/>
        <end position="490"/>
    </location>
</feature>
<evidence type="ECO:0000259" key="3">
    <source>
        <dbReference type="Pfam" id="PF10106"/>
    </source>
</evidence>
<dbReference type="InterPro" id="IPR028244">
    <property type="entry name" value="T6SS_Rhs_Vgr_dom"/>
</dbReference>
<dbReference type="EMBL" id="CP029343">
    <property type="protein sequence ID" value="AWL03576.1"/>
    <property type="molecule type" value="Genomic_DNA"/>
</dbReference>
<dbReference type="AlphaFoldDB" id="A0A2S2DFD4"/>
<dbReference type="RefSeq" id="WP_109343979.1">
    <property type="nucleotide sequence ID" value="NZ_CP029343.1"/>
</dbReference>
<accession>A0A2S2DFD4</accession>
<dbReference type="SUPFAM" id="SSF69349">
    <property type="entry name" value="Phage fibre proteins"/>
    <property type="match status" value="1"/>
</dbReference>
<dbReference type="Gene3D" id="2.30.110.50">
    <property type="match status" value="1"/>
</dbReference>
<dbReference type="Gene3D" id="3.55.50.10">
    <property type="entry name" value="Baseplate protein-like domains"/>
    <property type="match status" value="1"/>
</dbReference>
<dbReference type="InterPro" id="IPR006533">
    <property type="entry name" value="T6SS_Vgr_RhsGE"/>
</dbReference>
<evidence type="ECO:0000313" key="6">
    <source>
        <dbReference type="Proteomes" id="UP000245820"/>
    </source>
</evidence>
<dbReference type="Pfam" id="PF05954">
    <property type="entry name" value="Phage_GPD"/>
    <property type="match status" value="1"/>
</dbReference>
<dbReference type="NCBIfam" id="TIGR01646">
    <property type="entry name" value="vgr_GE"/>
    <property type="match status" value="1"/>
</dbReference>
<sequence length="897" mass="98512">MGESQVITAGAALSAFSGQSQHNRLMRLDFPFKDGPTAILLPNKLVAHEEVSRGFHISVEVLSDDPRIPLKIIMEKMVTISLVRQDGSLRYFNGYVTEFRFLRSDGGFAFFQMVLEPWLALTRLRKDCVSFHHKSVREITEETLKHYPQADWHMHVYEDDPRLTVANQYNETDYNHLHRRWEALGLHYWYEHRFDGHKLMLSDKSFLAEPIDATRHDDEDVIPFRDNDGSLEDDGIREWTASRRLGSGQTTLASTDYKNPGAQHASFHSANRQGDIFPYEVYEDTGSYGFRMRSDGEQLAARRMVEQDKNTQTFEAVGNDRSVMPGRTFKLGGHFSAKPRSLEYDPEPRPGIGDRDYLILSVDHEATNNYQAGPGAPSHYENRFTCVRKDIRWRPGSGFNSEPGTYTGLHTATVGGPAGAEIHTDGYGRVKLQLHWDRLGKHDENSSPWIRVMTPAAGHEFGQIRLPRVGEEVVVVYANGNIDHPLILGAVQNGKHMPPWSLPKQQALAGLRSRELGGGKRGNHLVLDDTKEQIQAQLKSDHQCSQLSLGHITRIEDTSGRKDARGEGWELRTDGHGVARAARGLLITTEARQAARGPIKDMGETTRRLTLAAEHHQLLAEIAHKNGAQEPADNQDAVASLLQSQNDAVQGLASDGGGFPELNKPHLVLASPAGIATTTSGDTHIASDRHTALTTGKSLSVAAGTHFFASIRQSFRLFVQKAGMKMVAAAGDIDVQALTDNIKLLAKLDITQTANRITISAKEEVVINGGGSYAKFAAGQIEFGTNGNFVAHAATHSLPGAKSMSVAASMAAAKFGSSTASEQTLSDLTDSLTWVEFKLINESGPIPNEAYILTDPGGTQHSGNVDDQGGARIDQIPAGQCKIAFPNLGYSYEAPTN</sequence>
<dbReference type="InterPro" id="IPR006531">
    <property type="entry name" value="Gp5/Vgr_OB"/>
</dbReference>
<dbReference type="Pfam" id="PF04717">
    <property type="entry name" value="Phage_base_V"/>
    <property type="match status" value="1"/>
</dbReference>
<evidence type="ECO:0000259" key="2">
    <source>
        <dbReference type="Pfam" id="PF04717"/>
    </source>
</evidence>
<dbReference type="InterPro" id="IPR037026">
    <property type="entry name" value="Vgr_OB-fold_dom_sf"/>
</dbReference>
<comment type="similarity">
    <text evidence="1">Belongs to the VgrG protein family.</text>
</comment>
<feature type="domain" description="Putative type VI secretion system Rhs element associated Vgr" evidence="4">
    <location>
        <begin position="517"/>
        <end position="623"/>
    </location>
</feature>
<gene>
    <name evidence="5" type="ORF">DIR46_03350</name>
</gene>
<proteinExistence type="inferred from homology"/>
<dbReference type="InterPro" id="IPR018769">
    <property type="entry name" value="VgrG2_DUF2345"/>
</dbReference>
<dbReference type="Pfam" id="PF10106">
    <property type="entry name" value="DUF2345"/>
    <property type="match status" value="1"/>
</dbReference>
<evidence type="ECO:0000313" key="5">
    <source>
        <dbReference type="EMBL" id="AWL03576.1"/>
    </source>
</evidence>
<dbReference type="SUPFAM" id="SSF69279">
    <property type="entry name" value="Phage tail proteins"/>
    <property type="match status" value="2"/>
</dbReference>
<reference evidence="5 6" key="1">
    <citation type="submission" date="2018-05" db="EMBL/GenBank/DDBJ databases">
        <title>Complete genome sequence of Massilia oculi sp. nov. CCUG 43427T (=DSM 26321T), the type strain of M. oculi, and comparison with genome sequences of other Massilia strains.</title>
        <authorList>
            <person name="Zhu B."/>
        </authorList>
    </citation>
    <scope>NUCLEOTIDE SEQUENCE [LARGE SCALE GENOMIC DNA]</scope>
    <source>
        <strain evidence="5 6">CCUG 43427</strain>
    </source>
</reference>
<dbReference type="SUPFAM" id="SSF69255">
    <property type="entry name" value="gp5 N-terminal domain-like"/>
    <property type="match status" value="1"/>
</dbReference>
<dbReference type="Proteomes" id="UP000245820">
    <property type="component" value="Chromosome"/>
</dbReference>
<dbReference type="OrthoDB" id="1907165at2"/>
<dbReference type="Gene3D" id="2.40.50.230">
    <property type="entry name" value="Gp5 N-terminal domain"/>
    <property type="match status" value="1"/>
</dbReference>
<dbReference type="Pfam" id="PF13296">
    <property type="entry name" value="T6SS_Vgr"/>
    <property type="match status" value="1"/>
</dbReference>